<sequence length="93" mass="10623">MAIQIQSETQTNDGWAYEVTLTNGREHRYRVTLSQADYQAWSQERVPPAAVITAAFEFLLAREPASSILSSFDCSVIRRYFPAVDRELPKQLD</sequence>
<name>A0A1Z3HQG6_9CYAN</name>
<dbReference type="OrthoDB" id="9807072at2"/>
<dbReference type="EMBL" id="CP021983">
    <property type="protein sequence ID" value="ASC72486.1"/>
    <property type="molecule type" value="Genomic_DNA"/>
</dbReference>
<dbReference type="KEGG" id="hhg:XM38_034430"/>
<evidence type="ECO:0000313" key="1">
    <source>
        <dbReference type="EMBL" id="ASC72486.1"/>
    </source>
</evidence>
<evidence type="ECO:0000313" key="2">
    <source>
        <dbReference type="Proteomes" id="UP000191901"/>
    </source>
</evidence>
<gene>
    <name evidence="1" type="ORF">XM38_034430</name>
</gene>
<dbReference type="RefSeq" id="WP_080812293.1">
    <property type="nucleotide sequence ID" value="NZ_CP021983.2"/>
</dbReference>
<dbReference type="Proteomes" id="UP000191901">
    <property type="component" value="Chromosome"/>
</dbReference>
<protein>
    <submittedName>
        <fullName evidence="1">Uncharacterized protein</fullName>
    </submittedName>
</protein>
<dbReference type="AlphaFoldDB" id="A0A1Z3HQG6"/>
<organism evidence="1 2">
    <name type="scientific">Halomicronema hongdechloris C2206</name>
    <dbReference type="NCBI Taxonomy" id="1641165"/>
    <lineage>
        <taxon>Bacteria</taxon>
        <taxon>Bacillati</taxon>
        <taxon>Cyanobacteriota</taxon>
        <taxon>Cyanophyceae</taxon>
        <taxon>Nodosilineales</taxon>
        <taxon>Nodosilineaceae</taxon>
        <taxon>Halomicronema</taxon>
    </lineage>
</organism>
<proteinExistence type="predicted"/>
<accession>A0A1Z3HQG6</accession>
<keyword evidence="2" id="KW-1185">Reference proteome</keyword>
<reference evidence="1 2" key="1">
    <citation type="journal article" date="2016" name="Biochim. Biophys. Acta">
        <title>Characterization of red-shifted phycobilisomes isolated from the chlorophyll f-containing cyanobacterium Halomicronema hongdechloris.</title>
        <authorList>
            <person name="Li Y."/>
            <person name="Lin Y."/>
            <person name="Garvey C.J."/>
            <person name="Birch D."/>
            <person name="Corkery R.W."/>
            <person name="Loughlin P.C."/>
            <person name="Scheer H."/>
            <person name="Willows R.D."/>
            <person name="Chen M."/>
        </authorList>
    </citation>
    <scope>NUCLEOTIDE SEQUENCE [LARGE SCALE GENOMIC DNA]</scope>
    <source>
        <strain evidence="1 2">C2206</strain>
    </source>
</reference>